<keyword evidence="2" id="KW-0964">Secreted</keyword>
<accession>A0A2N3LDI7</accession>
<dbReference type="Proteomes" id="UP000233440">
    <property type="component" value="Unassembled WGS sequence"/>
</dbReference>
<sequence>MSLFDWFKTGSEIKRDEYHKLYEKLSDAINEHDRKVSDAESAYHSYISTIPNLSNTKIPSNDFDTKREELDDKLIRYFDADKDKRSALVSAKNKAYERYIYYKNLVIKEEAERKAKEEKELKERMERLNGKR</sequence>
<dbReference type="AlphaFoldDB" id="A0A2N3LDI7"/>
<reference evidence="5 6" key="1">
    <citation type="submission" date="2017-11" db="EMBL/GenBank/DDBJ databases">
        <title>Bacillus camelliae sp. nov., isolated from pu'er tea.</title>
        <authorList>
            <person name="Niu L."/>
        </authorList>
    </citation>
    <scope>NUCLEOTIDE SEQUENCE [LARGE SCALE GENOMIC DNA]</scope>
    <source>
        <strain evidence="5 6">7578-1</strain>
    </source>
</reference>
<dbReference type="OrthoDB" id="2941170at2"/>
<comment type="caution">
    <text evidence="5">The sequence shown here is derived from an EMBL/GenBank/DDBJ whole genome shotgun (WGS) entry which is preliminary data.</text>
</comment>
<evidence type="ECO:0000313" key="6">
    <source>
        <dbReference type="Proteomes" id="UP000233440"/>
    </source>
</evidence>
<dbReference type="InterPro" id="IPR058928">
    <property type="entry name" value="EsxC"/>
</dbReference>
<evidence type="ECO:0000256" key="1">
    <source>
        <dbReference type="ARBA" id="ARBA00004613"/>
    </source>
</evidence>
<gene>
    <name evidence="5" type="ORF">CWO92_23080</name>
</gene>
<keyword evidence="3" id="KW-0843">Virulence</keyword>
<evidence type="ECO:0000256" key="2">
    <source>
        <dbReference type="ARBA" id="ARBA00022525"/>
    </source>
</evidence>
<comment type="similarity">
    <text evidence="4">Belongs to the EsxC family.</text>
</comment>
<protein>
    <submittedName>
        <fullName evidence="5">Chorismate synthase</fullName>
    </submittedName>
</protein>
<keyword evidence="6" id="KW-1185">Reference proteome</keyword>
<dbReference type="RefSeq" id="WP_101356549.1">
    <property type="nucleotide sequence ID" value="NZ_PIQO01000031.1"/>
</dbReference>
<evidence type="ECO:0000256" key="4">
    <source>
        <dbReference type="ARBA" id="ARBA00093779"/>
    </source>
</evidence>
<name>A0A2N3LDI7_9BACI</name>
<dbReference type="Pfam" id="PF26323">
    <property type="entry name" value="EsxC"/>
    <property type="match status" value="1"/>
</dbReference>
<evidence type="ECO:0000256" key="3">
    <source>
        <dbReference type="ARBA" id="ARBA00023026"/>
    </source>
</evidence>
<comment type="subcellular location">
    <subcellularLocation>
        <location evidence="1">Secreted</location>
    </subcellularLocation>
</comment>
<proteinExistence type="inferred from homology"/>
<dbReference type="EMBL" id="PIQO01000031">
    <property type="protein sequence ID" value="PKR82666.1"/>
    <property type="molecule type" value="Genomic_DNA"/>
</dbReference>
<organism evidence="5 6">
    <name type="scientific">Heyndrickxia camelliae</name>
    <dbReference type="NCBI Taxonomy" id="1707093"/>
    <lineage>
        <taxon>Bacteria</taxon>
        <taxon>Bacillati</taxon>
        <taxon>Bacillota</taxon>
        <taxon>Bacilli</taxon>
        <taxon>Bacillales</taxon>
        <taxon>Bacillaceae</taxon>
        <taxon>Heyndrickxia</taxon>
    </lineage>
</organism>
<evidence type="ECO:0000313" key="5">
    <source>
        <dbReference type="EMBL" id="PKR82666.1"/>
    </source>
</evidence>